<reference evidence="2 3" key="1">
    <citation type="journal article" date="2010" name="J. Bacteriol.">
        <title>Genome sequences of Pelagibaca bermudensis HTCC2601T and Maritimibacter alkaliphilus HTCC2654T, the type strains of two marine Roseobacter genera.</title>
        <authorList>
            <person name="Thrash J.C."/>
            <person name="Cho J.C."/>
            <person name="Ferriera S."/>
            <person name="Johnson J."/>
            <person name="Vergin K.L."/>
            <person name="Giovannoni S.J."/>
        </authorList>
    </citation>
    <scope>NUCLEOTIDE SEQUENCE [LARGE SCALE GENOMIC DNA]</scope>
    <source>
        <strain evidence="3">DSM 26914 / JCM 13377 / KCTC 12554 / HTCC2601</strain>
    </source>
</reference>
<dbReference type="eggNOG" id="COG1813">
    <property type="taxonomic scope" value="Bacteria"/>
</dbReference>
<dbReference type="Gene3D" id="2.60.120.10">
    <property type="entry name" value="Jelly Rolls"/>
    <property type="match status" value="1"/>
</dbReference>
<organism evidence="2 3">
    <name type="scientific">Salipiger bermudensis (strain DSM 26914 / JCM 13377 / KCTC 12554 / HTCC2601)</name>
    <name type="common">Pelagibaca bermudensis</name>
    <dbReference type="NCBI Taxonomy" id="314265"/>
    <lineage>
        <taxon>Bacteria</taxon>
        <taxon>Pseudomonadati</taxon>
        <taxon>Pseudomonadota</taxon>
        <taxon>Alphaproteobacteria</taxon>
        <taxon>Rhodobacterales</taxon>
        <taxon>Roseobacteraceae</taxon>
        <taxon>Salipiger</taxon>
    </lineage>
</organism>
<proteinExistence type="predicted"/>
<comment type="caution">
    <text evidence="2">The sequence shown here is derived from an EMBL/GenBank/DDBJ whole genome shotgun (WGS) entry which is preliminary data.</text>
</comment>
<evidence type="ECO:0000313" key="2">
    <source>
        <dbReference type="EMBL" id="EAU43720.1"/>
    </source>
</evidence>
<dbReference type="PROSITE" id="PS50943">
    <property type="entry name" value="HTH_CROC1"/>
    <property type="match status" value="1"/>
</dbReference>
<gene>
    <name evidence="2" type="ORF">R2601_26716</name>
</gene>
<dbReference type="EMBL" id="AATQ01000069">
    <property type="protein sequence ID" value="EAU43720.1"/>
    <property type="molecule type" value="Genomic_DNA"/>
</dbReference>
<dbReference type="Proteomes" id="UP000006230">
    <property type="component" value="Unassembled WGS sequence"/>
</dbReference>
<protein>
    <submittedName>
        <fullName evidence="2">Helix-turn-helix motif</fullName>
    </submittedName>
</protein>
<dbReference type="SUPFAM" id="SSF51182">
    <property type="entry name" value="RmlC-like cupins"/>
    <property type="match status" value="1"/>
</dbReference>
<dbReference type="CDD" id="cd02209">
    <property type="entry name" value="cupin_XRE_C"/>
    <property type="match status" value="1"/>
</dbReference>
<dbReference type="AlphaFoldDB" id="Q0FHR0"/>
<dbReference type="InterPro" id="IPR001387">
    <property type="entry name" value="Cro/C1-type_HTH"/>
</dbReference>
<dbReference type="InterPro" id="IPR011051">
    <property type="entry name" value="RmlC_Cupin_sf"/>
</dbReference>
<dbReference type="STRING" id="314265.R2601_26716"/>
<dbReference type="HOGENOM" id="CLU_085376_4_0_5"/>
<accession>Q0FHR0</accession>
<keyword evidence="3" id="KW-1185">Reference proteome</keyword>
<sequence>MIHRIEADESSPTAAVIGRLAGAFGMTMSEMLAEPVTGGSRLSRAQDREVWQDPETGYVREVLTPRAEPGRRKLEIVKVTLPAGARVSFPPQSFGFLMESIWVQSGELTFEEGKEVWRLGPDDCLTLGAPRRCSFVNESDAPCSYAVVVARI</sequence>
<dbReference type="InterPro" id="IPR014710">
    <property type="entry name" value="RmlC-like_jellyroll"/>
</dbReference>
<name>Q0FHR0_SALBH</name>
<evidence type="ECO:0000259" key="1">
    <source>
        <dbReference type="PROSITE" id="PS50943"/>
    </source>
</evidence>
<evidence type="ECO:0000313" key="3">
    <source>
        <dbReference type="Proteomes" id="UP000006230"/>
    </source>
</evidence>
<feature type="domain" description="HTH cro/C1-type" evidence="1">
    <location>
        <begin position="1"/>
        <end position="31"/>
    </location>
</feature>